<evidence type="ECO:0000313" key="2">
    <source>
        <dbReference type="EMBL" id="KAK7486447.1"/>
    </source>
</evidence>
<accession>A0ABD0KHC0</accession>
<sequence length="77" mass="8290">MVGTGPAGRTVQRRRAGTVSVNPAAEQSVLNRNDLMEGLCIQSVVLMNQWLSEAVMRSSVDDSVKAGQRSKRLDCTG</sequence>
<evidence type="ECO:0000256" key="1">
    <source>
        <dbReference type="SAM" id="MobiDB-lite"/>
    </source>
</evidence>
<evidence type="ECO:0000313" key="3">
    <source>
        <dbReference type="Proteomes" id="UP001519460"/>
    </source>
</evidence>
<protein>
    <submittedName>
        <fullName evidence="2">Uncharacterized protein</fullName>
    </submittedName>
</protein>
<dbReference type="EMBL" id="JACVVK020000179">
    <property type="protein sequence ID" value="KAK7486447.1"/>
    <property type="molecule type" value="Genomic_DNA"/>
</dbReference>
<dbReference type="AlphaFoldDB" id="A0ABD0KHC0"/>
<proteinExistence type="predicted"/>
<organism evidence="2 3">
    <name type="scientific">Batillaria attramentaria</name>
    <dbReference type="NCBI Taxonomy" id="370345"/>
    <lineage>
        <taxon>Eukaryota</taxon>
        <taxon>Metazoa</taxon>
        <taxon>Spiralia</taxon>
        <taxon>Lophotrochozoa</taxon>
        <taxon>Mollusca</taxon>
        <taxon>Gastropoda</taxon>
        <taxon>Caenogastropoda</taxon>
        <taxon>Sorbeoconcha</taxon>
        <taxon>Cerithioidea</taxon>
        <taxon>Batillariidae</taxon>
        <taxon>Batillaria</taxon>
    </lineage>
</organism>
<keyword evidence="3" id="KW-1185">Reference proteome</keyword>
<name>A0ABD0KHC0_9CAEN</name>
<feature type="region of interest" description="Disordered" evidence="1">
    <location>
        <begin position="1"/>
        <end position="20"/>
    </location>
</feature>
<comment type="caution">
    <text evidence="2">The sequence shown here is derived from an EMBL/GenBank/DDBJ whole genome shotgun (WGS) entry which is preliminary data.</text>
</comment>
<gene>
    <name evidence="2" type="ORF">BaRGS_00022371</name>
</gene>
<dbReference type="Proteomes" id="UP001519460">
    <property type="component" value="Unassembled WGS sequence"/>
</dbReference>
<reference evidence="2 3" key="1">
    <citation type="journal article" date="2023" name="Sci. Data">
        <title>Genome assembly of the Korean intertidal mud-creeper Batillaria attramentaria.</title>
        <authorList>
            <person name="Patra A.K."/>
            <person name="Ho P.T."/>
            <person name="Jun S."/>
            <person name="Lee S.J."/>
            <person name="Kim Y."/>
            <person name="Won Y.J."/>
        </authorList>
    </citation>
    <scope>NUCLEOTIDE SEQUENCE [LARGE SCALE GENOMIC DNA]</scope>
    <source>
        <strain evidence="2">Wonlab-2016</strain>
    </source>
</reference>